<evidence type="ECO:0000256" key="4">
    <source>
        <dbReference type="ARBA" id="ARBA00022942"/>
    </source>
</evidence>
<dbReference type="InterPro" id="IPR044868">
    <property type="entry name" value="Rpn13/ADRM1_Pru"/>
</dbReference>
<keyword evidence="7" id="KW-0472">Membrane</keyword>
<feature type="transmembrane region" description="Helical" evidence="7">
    <location>
        <begin position="21"/>
        <end position="42"/>
    </location>
</feature>
<evidence type="ECO:0000256" key="7">
    <source>
        <dbReference type="SAM" id="Phobius"/>
    </source>
</evidence>
<dbReference type="Gene3D" id="1.10.2020.20">
    <property type="match status" value="1"/>
</dbReference>
<dbReference type="PROSITE" id="PS51917">
    <property type="entry name" value="PRU"/>
    <property type="match status" value="1"/>
</dbReference>
<dbReference type="InterPro" id="IPR006773">
    <property type="entry name" value="Rpn13/ADRM1"/>
</dbReference>
<dbReference type="AlphaFoldDB" id="A0A168KSM2"/>
<dbReference type="Pfam" id="PF04683">
    <property type="entry name" value="Rpn13_ADRM1_Pru"/>
    <property type="match status" value="1"/>
</dbReference>
<dbReference type="PANTHER" id="PTHR12225">
    <property type="entry name" value="ADHESION REGULATING MOLECULE 1 110 KDA CELL MEMBRANE GLYCOPROTEIN"/>
    <property type="match status" value="1"/>
</dbReference>
<evidence type="ECO:0000256" key="1">
    <source>
        <dbReference type="ARBA" id="ARBA00004123"/>
    </source>
</evidence>
<dbReference type="GO" id="GO:0005634">
    <property type="term" value="C:nucleus"/>
    <property type="evidence" value="ECO:0007669"/>
    <property type="project" value="UniProtKB-SubCell"/>
</dbReference>
<dbReference type="GO" id="GO:0070628">
    <property type="term" value="F:proteasome binding"/>
    <property type="evidence" value="ECO:0007669"/>
    <property type="project" value="TreeGrafter"/>
</dbReference>
<evidence type="ECO:0000313" key="9">
    <source>
        <dbReference type="EMBL" id="SAL95337.1"/>
    </source>
</evidence>
<name>A0A168KSM2_ABSGL</name>
<keyword evidence="5" id="KW-0539">Nucleus</keyword>
<dbReference type="FunFam" id="2.30.29.70:FF:000001">
    <property type="entry name" value="Proteasomal ubiquitin receptor ADRM1"/>
    <property type="match status" value="1"/>
</dbReference>
<dbReference type="STRING" id="4829.A0A168KSM2"/>
<proteinExistence type="predicted"/>
<accession>A0A168KSM2</accession>
<organism evidence="9">
    <name type="scientific">Absidia glauca</name>
    <name type="common">Pin mould</name>
    <dbReference type="NCBI Taxonomy" id="4829"/>
    <lineage>
        <taxon>Eukaryota</taxon>
        <taxon>Fungi</taxon>
        <taxon>Fungi incertae sedis</taxon>
        <taxon>Mucoromycota</taxon>
        <taxon>Mucoromycotina</taxon>
        <taxon>Mucoromycetes</taxon>
        <taxon>Mucorales</taxon>
        <taxon>Cunninghamellaceae</taxon>
        <taxon>Absidia</taxon>
    </lineage>
</organism>
<comment type="subcellular location">
    <subcellularLocation>
        <location evidence="2">Cytoplasm</location>
    </subcellularLocation>
    <subcellularLocation>
        <location evidence="1">Nucleus</location>
    </subcellularLocation>
</comment>
<evidence type="ECO:0000256" key="2">
    <source>
        <dbReference type="ARBA" id="ARBA00004496"/>
    </source>
</evidence>
<gene>
    <name evidence="9" type="primary">ABSGL_00655.1 scaffold 832</name>
</gene>
<evidence type="ECO:0000259" key="8">
    <source>
        <dbReference type="PROSITE" id="PS51917"/>
    </source>
</evidence>
<dbReference type="EMBL" id="LT550270">
    <property type="protein sequence ID" value="SAL95337.1"/>
    <property type="molecule type" value="Genomic_DNA"/>
</dbReference>
<keyword evidence="7" id="KW-1133">Transmembrane helix</keyword>
<feature type="domain" description="Pru" evidence="8">
    <location>
        <begin position="51"/>
        <end position="164"/>
    </location>
</feature>
<keyword evidence="3" id="KW-0963">Cytoplasm</keyword>
<reference evidence="9" key="1">
    <citation type="submission" date="2016-04" db="EMBL/GenBank/DDBJ databases">
        <authorList>
            <person name="Evans L.H."/>
            <person name="Alamgir A."/>
            <person name="Owens N."/>
            <person name="Weber N.D."/>
            <person name="Virtaneva K."/>
            <person name="Barbian K."/>
            <person name="Babar A."/>
            <person name="Rosenke K."/>
        </authorList>
    </citation>
    <scope>NUCLEOTIDE SEQUENCE [LARGE SCALE GENOMIC DNA]</scope>
    <source>
        <strain evidence="9">CBS 101.48</strain>
    </source>
</reference>
<dbReference type="InParanoid" id="A0A168KSM2"/>
<feature type="compositionally biased region" description="Acidic residues" evidence="6">
    <location>
        <begin position="235"/>
        <end position="245"/>
    </location>
</feature>
<evidence type="ECO:0000256" key="3">
    <source>
        <dbReference type="ARBA" id="ARBA00022490"/>
    </source>
</evidence>
<sequence length="373" mass="42418">MRQVFFAESEFKRRSNQRFAFRGRRVMILSFLSHSIFYNFIFKMSFFPTAQRPSHLVEFNAGKCIREGNTLKPDPRKGTIYMNQSDDQLMHFYWKERKATEPEDDLIIFPDEAEMIPVEECTTGRVYLLKFKSSSQKLFFWMQRKDSDMDEEWINKVNQLINDPQSAMDEGRHSERGMGFPSDSQDLMQMLGDNGQDIGMSQENLMQFLQAAGGFGGTVPAPSRLGGDGPIESTMELDEDNDQQESDDKRLSPTQIESLKDAIADVMVTTEQGDTQIHLSDVDTSSAAFSLLWQDTELRSALFPDIAATSPLEQLDPEFQASLQKIRKALDNSSLDPVLAFLGLDASTNVNTFLKAMEEQAELRHGGDHMQEQ</sequence>
<protein>
    <recommendedName>
        <fullName evidence="8">Pru domain-containing protein</fullName>
    </recommendedName>
</protein>
<evidence type="ECO:0000256" key="5">
    <source>
        <dbReference type="ARBA" id="ARBA00023242"/>
    </source>
</evidence>
<evidence type="ECO:0000256" key="6">
    <source>
        <dbReference type="SAM" id="MobiDB-lite"/>
    </source>
</evidence>
<dbReference type="Proteomes" id="UP000078561">
    <property type="component" value="Unassembled WGS sequence"/>
</dbReference>
<dbReference type="GO" id="GO:0005737">
    <property type="term" value="C:cytoplasm"/>
    <property type="evidence" value="ECO:0007669"/>
    <property type="project" value="UniProtKB-SubCell"/>
</dbReference>
<dbReference type="OMA" id="DQNQLMQ"/>
<keyword evidence="7" id="KW-0812">Transmembrane</keyword>
<dbReference type="PANTHER" id="PTHR12225:SF0">
    <property type="entry name" value="PROTEASOMAL UBIQUITIN RECEPTOR ADRM1"/>
    <property type="match status" value="1"/>
</dbReference>
<dbReference type="Gene3D" id="2.30.29.70">
    <property type="entry name" value="Proteasomal ubiquitin receptor Rpn13/ADRM1"/>
    <property type="match status" value="1"/>
</dbReference>
<keyword evidence="4" id="KW-0647">Proteasome</keyword>
<evidence type="ECO:0000313" key="10">
    <source>
        <dbReference type="Proteomes" id="UP000078561"/>
    </source>
</evidence>
<dbReference type="CDD" id="cd13314">
    <property type="entry name" value="PH_Rpn13"/>
    <property type="match status" value="1"/>
</dbReference>
<dbReference type="GO" id="GO:0008541">
    <property type="term" value="C:proteasome regulatory particle, lid subcomplex"/>
    <property type="evidence" value="ECO:0007669"/>
    <property type="project" value="TreeGrafter"/>
</dbReference>
<feature type="region of interest" description="Disordered" evidence="6">
    <location>
        <begin position="219"/>
        <end position="253"/>
    </location>
</feature>
<dbReference type="FunCoup" id="A0A168KSM2">
    <property type="interactions" value="127"/>
</dbReference>
<keyword evidence="10" id="KW-1185">Reference proteome</keyword>
<dbReference type="InterPro" id="IPR038108">
    <property type="entry name" value="RPN13_DEUBAD_sf"/>
</dbReference>
<dbReference type="OrthoDB" id="340431at2759"/>
<dbReference type="InterPro" id="IPR038633">
    <property type="entry name" value="Rpn13/ADRM1_Pru_sf"/>
</dbReference>
<dbReference type="GO" id="GO:0061133">
    <property type="term" value="F:endopeptidase activator activity"/>
    <property type="evidence" value="ECO:0007669"/>
    <property type="project" value="TreeGrafter"/>
</dbReference>